<keyword evidence="16" id="KW-1185">Reference proteome</keyword>
<evidence type="ECO:0000259" key="14">
    <source>
        <dbReference type="Pfam" id="PF03443"/>
    </source>
</evidence>
<organism evidence="15 16">
    <name type="scientific">Thelonectria olida</name>
    <dbReference type="NCBI Taxonomy" id="1576542"/>
    <lineage>
        <taxon>Eukaryota</taxon>
        <taxon>Fungi</taxon>
        <taxon>Dikarya</taxon>
        <taxon>Ascomycota</taxon>
        <taxon>Pezizomycotina</taxon>
        <taxon>Sordariomycetes</taxon>
        <taxon>Hypocreomycetidae</taxon>
        <taxon>Hypocreales</taxon>
        <taxon>Nectriaceae</taxon>
        <taxon>Thelonectria</taxon>
    </lineage>
</organism>
<dbReference type="Pfam" id="PF03443">
    <property type="entry name" value="AA9"/>
    <property type="match status" value="1"/>
</dbReference>
<keyword evidence="8" id="KW-0624">Polysaccharide degradation</keyword>
<comment type="similarity">
    <text evidence="9">Belongs to the polysaccharide monooxygenase AA9 family.</text>
</comment>
<evidence type="ECO:0000256" key="6">
    <source>
        <dbReference type="ARBA" id="ARBA00023157"/>
    </source>
</evidence>
<dbReference type="PANTHER" id="PTHR33353">
    <property type="entry name" value="PUTATIVE (AFU_ORTHOLOGUE AFUA_1G12560)-RELATED"/>
    <property type="match status" value="1"/>
</dbReference>
<evidence type="ECO:0000256" key="7">
    <source>
        <dbReference type="ARBA" id="ARBA00023277"/>
    </source>
</evidence>
<feature type="chain" id="PRO_5040147885" description="lytic cellulose monooxygenase (C4-dehydrogenating)" evidence="13">
    <location>
        <begin position="20"/>
        <end position="365"/>
    </location>
</feature>
<accession>A0A9P8W2V5</accession>
<keyword evidence="6" id="KW-1015">Disulfide bond</keyword>
<evidence type="ECO:0000256" key="12">
    <source>
        <dbReference type="SAM" id="MobiDB-lite"/>
    </source>
</evidence>
<dbReference type="GO" id="GO:0005576">
    <property type="term" value="C:extracellular region"/>
    <property type="evidence" value="ECO:0007669"/>
    <property type="project" value="UniProtKB-SubCell"/>
</dbReference>
<sequence>MSFRSAAALVGAFATSALAHGTVIGFKTDGTAQDAYKLDYYYAKQNGQTVPDIPAWSAENLDNGFVAPDAYGTSDINCHINAEPGAISASVKAGGTVEFNWSAWPESHIGPVFTYVAKCSGDCADADKTTLKWVKIDESGIDLDTQTWAATDLIKNNNTWVTTVPSTLSAGNYVFRHEIIAMHGAGSENGAQNYPQCFNIAITGGGSDEPEGVLGTELYKADDAGILFNPYSTLTSYEIPGPALYGSGSGSDNSGGDSSTPVASSAVATTPAAVTSVVTPVVSSTPTSLVTSVFTPSKPTTAVANAETAAASESAPAATQTASSGNESSGSDSDLPETFTLDTFIAWLKTKAGSSVTRRHARALN</sequence>
<feature type="compositionally biased region" description="Low complexity" evidence="12">
    <location>
        <begin position="304"/>
        <end position="333"/>
    </location>
</feature>
<evidence type="ECO:0000313" key="15">
    <source>
        <dbReference type="EMBL" id="KAH6887689.1"/>
    </source>
</evidence>
<evidence type="ECO:0000313" key="16">
    <source>
        <dbReference type="Proteomes" id="UP000777438"/>
    </source>
</evidence>
<dbReference type="EC" id="1.14.99.56" evidence="11"/>
<evidence type="ECO:0000256" key="11">
    <source>
        <dbReference type="ARBA" id="ARBA00047174"/>
    </source>
</evidence>
<keyword evidence="4 13" id="KW-0732">Signal</keyword>
<evidence type="ECO:0000256" key="2">
    <source>
        <dbReference type="ARBA" id="ARBA00004613"/>
    </source>
</evidence>
<reference evidence="15 16" key="1">
    <citation type="journal article" date="2021" name="Nat. Commun.">
        <title>Genetic determinants of endophytism in the Arabidopsis root mycobiome.</title>
        <authorList>
            <person name="Mesny F."/>
            <person name="Miyauchi S."/>
            <person name="Thiergart T."/>
            <person name="Pickel B."/>
            <person name="Atanasova L."/>
            <person name="Karlsson M."/>
            <person name="Huettel B."/>
            <person name="Barry K.W."/>
            <person name="Haridas S."/>
            <person name="Chen C."/>
            <person name="Bauer D."/>
            <person name="Andreopoulos W."/>
            <person name="Pangilinan J."/>
            <person name="LaButti K."/>
            <person name="Riley R."/>
            <person name="Lipzen A."/>
            <person name="Clum A."/>
            <person name="Drula E."/>
            <person name="Henrissat B."/>
            <person name="Kohler A."/>
            <person name="Grigoriev I.V."/>
            <person name="Martin F.M."/>
            <person name="Hacquard S."/>
        </authorList>
    </citation>
    <scope>NUCLEOTIDE SEQUENCE [LARGE SCALE GENOMIC DNA]</scope>
    <source>
        <strain evidence="15 16">MPI-CAGE-CH-0241</strain>
    </source>
</reference>
<dbReference type="InterPro" id="IPR049892">
    <property type="entry name" value="AA9"/>
</dbReference>
<dbReference type="PANTHER" id="PTHR33353:SF34">
    <property type="entry name" value="ENDO-BETA-1,4-GLUCANASE D"/>
    <property type="match status" value="1"/>
</dbReference>
<evidence type="ECO:0000256" key="5">
    <source>
        <dbReference type="ARBA" id="ARBA00023001"/>
    </source>
</evidence>
<feature type="region of interest" description="Disordered" evidence="12">
    <location>
        <begin position="304"/>
        <end position="335"/>
    </location>
</feature>
<proteinExistence type="inferred from homology"/>
<evidence type="ECO:0000256" key="9">
    <source>
        <dbReference type="ARBA" id="ARBA00044502"/>
    </source>
</evidence>
<comment type="cofactor">
    <cofactor evidence="1">
        <name>Cu(2+)</name>
        <dbReference type="ChEBI" id="CHEBI:29036"/>
    </cofactor>
</comment>
<dbReference type="AlphaFoldDB" id="A0A9P8W2V5"/>
<protein>
    <recommendedName>
        <fullName evidence="11">lytic cellulose monooxygenase (C4-dehydrogenating)</fullName>
        <ecNumber evidence="11">1.14.99.56</ecNumber>
    </recommendedName>
</protein>
<comment type="subcellular location">
    <subcellularLocation>
        <location evidence="2">Secreted</location>
    </subcellularLocation>
</comment>
<name>A0A9P8W2V5_9HYPO</name>
<evidence type="ECO:0000256" key="13">
    <source>
        <dbReference type="SAM" id="SignalP"/>
    </source>
</evidence>
<dbReference type="Proteomes" id="UP000777438">
    <property type="component" value="Unassembled WGS sequence"/>
</dbReference>
<dbReference type="GO" id="GO:0030245">
    <property type="term" value="P:cellulose catabolic process"/>
    <property type="evidence" value="ECO:0007669"/>
    <property type="project" value="UniProtKB-KW"/>
</dbReference>
<evidence type="ECO:0000256" key="3">
    <source>
        <dbReference type="ARBA" id="ARBA00022525"/>
    </source>
</evidence>
<dbReference type="InterPro" id="IPR005103">
    <property type="entry name" value="AA9_LPMO"/>
</dbReference>
<dbReference type="EMBL" id="JAGPYM010000014">
    <property type="protein sequence ID" value="KAH6887689.1"/>
    <property type="molecule type" value="Genomic_DNA"/>
</dbReference>
<comment type="catalytic activity">
    <reaction evidence="10">
        <text>[(1-&gt;4)-beta-D-glucosyl]n+m + reduced acceptor + O2 = 4-dehydro-beta-D-glucosyl-[(1-&gt;4)-beta-D-glucosyl]n-1 + [(1-&gt;4)-beta-D-glucosyl]m + acceptor + H2O.</text>
        <dbReference type="EC" id="1.14.99.56"/>
    </reaction>
</comment>
<keyword evidence="7" id="KW-0119">Carbohydrate metabolism</keyword>
<evidence type="ECO:0000256" key="1">
    <source>
        <dbReference type="ARBA" id="ARBA00001973"/>
    </source>
</evidence>
<feature type="domain" description="Auxiliary Activity family 9 catalytic" evidence="14">
    <location>
        <begin position="20"/>
        <end position="235"/>
    </location>
</feature>
<dbReference type="OrthoDB" id="4849160at2759"/>
<evidence type="ECO:0000256" key="8">
    <source>
        <dbReference type="ARBA" id="ARBA00023326"/>
    </source>
</evidence>
<keyword evidence="5" id="KW-0136">Cellulose degradation</keyword>
<keyword evidence="15" id="KW-0378">Hydrolase</keyword>
<feature type="signal peptide" evidence="13">
    <location>
        <begin position="1"/>
        <end position="19"/>
    </location>
</feature>
<evidence type="ECO:0000256" key="10">
    <source>
        <dbReference type="ARBA" id="ARBA00045077"/>
    </source>
</evidence>
<keyword evidence="3" id="KW-0964">Secreted</keyword>
<comment type="caution">
    <text evidence="15">The sequence shown here is derived from an EMBL/GenBank/DDBJ whole genome shotgun (WGS) entry which is preliminary data.</text>
</comment>
<gene>
    <name evidence="15" type="ORF">B0T10DRAFT_562899</name>
</gene>
<dbReference type="Gene3D" id="2.70.50.70">
    <property type="match status" value="1"/>
</dbReference>
<evidence type="ECO:0000256" key="4">
    <source>
        <dbReference type="ARBA" id="ARBA00022729"/>
    </source>
</evidence>
<dbReference type="CDD" id="cd21175">
    <property type="entry name" value="LPMO_AA9"/>
    <property type="match status" value="1"/>
</dbReference>
<dbReference type="GO" id="GO:0016787">
    <property type="term" value="F:hydrolase activity"/>
    <property type="evidence" value="ECO:0007669"/>
    <property type="project" value="UniProtKB-KW"/>
</dbReference>